<keyword evidence="2" id="KW-1133">Transmembrane helix</keyword>
<keyword evidence="2" id="KW-0472">Membrane</keyword>
<dbReference type="EMBL" id="JAGSOY010000007">
    <property type="protein sequence ID" value="MBU2710424.1"/>
    <property type="molecule type" value="Genomic_DNA"/>
</dbReference>
<evidence type="ECO:0000313" key="4">
    <source>
        <dbReference type="Proteomes" id="UP000690515"/>
    </source>
</evidence>
<dbReference type="InterPro" id="IPR021244">
    <property type="entry name" value="DUF2802"/>
</dbReference>
<protein>
    <submittedName>
        <fullName evidence="3">DUF2802 domain-containing protein</fullName>
    </submittedName>
</protein>
<comment type="caution">
    <text evidence="3">The sequence shown here is derived from an EMBL/GenBank/DDBJ whole genome shotgun (WGS) entry which is preliminary data.</text>
</comment>
<evidence type="ECO:0000256" key="2">
    <source>
        <dbReference type="SAM" id="Phobius"/>
    </source>
</evidence>
<dbReference type="Pfam" id="PF10975">
    <property type="entry name" value="DUF2802"/>
    <property type="match status" value="1"/>
</dbReference>
<keyword evidence="1" id="KW-0175">Coiled coil</keyword>
<sequence length="124" mass="14029">MDWLWPLIGIAFVIIVLQLSVMFMAFRWRAQQQRTEQQLQRLQEDLKAVAAGAIGVGKHLQNVEAKLYHLLDKQEILEQRDLGSLPYNQASKLLEMGASTQEVASSCGLTQAEVELLARFHPVN</sequence>
<dbReference type="RefSeq" id="WP_215818592.1">
    <property type="nucleotide sequence ID" value="NZ_JAGSOY010000007.1"/>
</dbReference>
<reference evidence="3 4" key="1">
    <citation type="submission" date="2021-04" db="EMBL/GenBank/DDBJ databases">
        <authorList>
            <person name="Pira H."/>
            <person name="Risdian C."/>
            <person name="Wink J."/>
        </authorList>
    </citation>
    <scope>NUCLEOTIDE SEQUENCE [LARGE SCALE GENOMIC DNA]</scope>
    <source>
        <strain evidence="3 4">WH53</strain>
    </source>
</reference>
<evidence type="ECO:0000256" key="1">
    <source>
        <dbReference type="SAM" id="Coils"/>
    </source>
</evidence>
<gene>
    <name evidence="3" type="ORF">KCG35_05090</name>
</gene>
<keyword evidence="2" id="KW-0812">Transmembrane</keyword>
<feature type="coiled-coil region" evidence="1">
    <location>
        <begin position="25"/>
        <end position="80"/>
    </location>
</feature>
<evidence type="ECO:0000313" key="3">
    <source>
        <dbReference type="EMBL" id="MBU2710424.1"/>
    </source>
</evidence>
<organism evidence="3 4">
    <name type="scientific">Zooshikella harenae</name>
    <dbReference type="NCBI Taxonomy" id="2827238"/>
    <lineage>
        <taxon>Bacteria</taxon>
        <taxon>Pseudomonadati</taxon>
        <taxon>Pseudomonadota</taxon>
        <taxon>Gammaproteobacteria</taxon>
        <taxon>Oceanospirillales</taxon>
        <taxon>Zooshikellaceae</taxon>
        <taxon>Zooshikella</taxon>
    </lineage>
</organism>
<feature type="transmembrane region" description="Helical" evidence="2">
    <location>
        <begin position="6"/>
        <end position="26"/>
    </location>
</feature>
<name>A0ABS5Z8R1_9GAMM</name>
<dbReference type="Proteomes" id="UP000690515">
    <property type="component" value="Unassembled WGS sequence"/>
</dbReference>
<keyword evidence="4" id="KW-1185">Reference proteome</keyword>
<accession>A0ABS5Z8R1</accession>
<proteinExistence type="predicted"/>